<evidence type="ECO:0000256" key="1">
    <source>
        <dbReference type="SAM" id="SignalP"/>
    </source>
</evidence>
<evidence type="ECO:0000313" key="2">
    <source>
        <dbReference type="EMBL" id="RKR82579.1"/>
    </source>
</evidence>
<reference evidence="2 3" key="1">
    <citation type="submission" date="2018-10" db="EMBL/GenBank/DDBJ databases">
        <title>Genomic Encyclopedia of Archaeal and Bacterial Type Strains, Phase II (KMG-II): from individual species to whole genera.</title>
        <authorList>
            <person name="Goeker M."/>
        </authorList>
    </citation>
    <scope>NUCLEOTIDE SEQUENCE [LARGE SCALE GENOMIC DNA]</scope>
    <source>
        <strain evidence="2 3">DSM 18602</strain>
    </source>
</reference>
<proteinExistence type="predicted"/>
<dbReference type="AlphaFoldDB" id="A0A495J3J4"/>
<organism evidence="2 3">
    <name type="scientific">Mucilaginibacter gracilis</name>
    <dbReference type="NCBI Taxonomy" id="423350"/>
    <lineage>
        <taxon>Bacteria</taxon>
        <taxon>Pseudomonadati</taxon>
        <taxon>Bacteroidota</taxon>
        <taxon>Sphingobacteriia</taxon>
        <taxon>Sphingobacteriales</taxon>
        <taxon>Sphingobacteriaceae</taxon>
        <taxon>Mucilaginibacter</taxon>
    </lineage>
</organism>
<dbReference type="OrthoDB" id="7342920at2"/>
<dbReference type="Proteomes" id="UP000268007">
    <property type="component" value="Unassembled WGS sequence"/>
</dbReference>
<feature type="chain" id="PRO_5019854175" evidence="1">
    <location>
        <begin position="20"/>
        <end position="287"/>
    </location>
</feature>
<evidence type="ECO:0000313" key="3">
    <source>
        <dbReference type="Proteomes" id="UP000268007"/>
    </source>
</evidence>
<accession>A0A495J3J4</accession>
<protein>
    <submittedName>
        <fullName evidence="2">Antitoxin component YwqK of YwqJK toxin-antitoxin module</fullName>
    </submittedName>
</protein>
<comment type="caution">
    <text evidence="2">The sequence shown here is derived from an EMBL/GenBank/DDBJ whole genome shotgun (WGS) entry which is preliminary data.</text>
</comment>
<dbReference type="EMBL" id="RBKU01000001">
    <property type="protein sequence ID" value="RKR82579.1"/>
    <property type="molecule type" value="Genomic_DNA"/>
</dbReference>
<keyword evidence="1" id="KW-0732">Signal</keyword>
<sequence>MKTTAFIICLLTTCFAIHAQQKIVKYYPSGKVKYEGFVKDGVLDSTYIEYYENGNKWMEGTYKKQYYKTSSVYIIKSTCGFRADTSKPSAGIMNGLWKWYDKNGKLSETANYFGNIQVGQYLSYDTTGKIEENKFYNAGNLIQRQEYNNGILESFLMRTYITIKDKDGSAGLIYADVVHEYYKTGELKCVKHLNNHNDLDGSYIEYWPNGFFKYVGEYKVNRKDGMFHDYYENGNFKFEGVFKNDYAEGKHYYCNEQGKIIKIETWKHDKLIATELKTGNEPTPHHK</sequence>
<dbReference type="InterPro" id="IPR011652">
    <property type="entry name" value="MORN_2"/>
</dbReference>
<feature type="signal peptide" evidence="1">
    <location>
        <begin position="1"/>
        <end position="19"/>
    </location>
</feature>
<keyword evidence="3" id="KW-1185">Reference proteome</keyword>
<dbReference type="SUPFAM" id="SSF82185">
    <property type="entry name" value="Histone H3 K4-specific methyltransferase SET7/9 N-terminal domain"/>
    <property type="match status" value="2"/>
</dbReference>
<dbReference type="RefSeq" id="WP_121198168.1">
    <property type="nucleotide sequence ID" value="NZ_RBKU01000001.1"/>
</dbReference>
<dbReference type="Pfam" id="PF07661">
    <property type="entry name" value="MORN_2"/>
    <property type="match status" value="3"/>
</dbReference>
<gene>
    <name evidence="2" type="ORF">BDD43_2764</name>
</gene>
<name>A0A495J3J4_9SPHI</name>
<dbReference type="Gene3D" id="3.90.930.1">
    <property type="match status" value="1"/>
</dbReference>
<dbReference type="Gene3D" id="2.20.110.10">
    <property type="entry name" value="Histone H3 K4-specific methyltransferase SET7/9 N-terminal domain"/>
    <property type="match status" value="2"/>
</dbReference>